<name>A0AAD5TMU6_9FUNG</name>
<evidence type="ECO:0000256" key="6">
    <source>
        <dbReference type="ARBA" id="ARBA00034687"/>
    </source>
</evidence>
<dbReference type="Proteomes" id="UP001212152">
    <property type="component" value="Unassembled WGS sequence"/>
</dbReference>
<dbReference type="Gene3D" id="2.160.10.10">
    <property type="entry name" value="Hexapeptide repeat proteins"/>
    <property type="match status" value="1"/>
</dbReference>
<dbReference type="GO" id="GO:0070840">
    <property type="term" value="F:dynein complex binding"/>
    <property type="evidence" value="ECO:0007669"/>
    <property type="project" value="TreeGrafter"/>
</dbReference>
<reference evidence="7" key="1">
    <citation type="submission" date="2020-05" db="EMBL/GenBank/DDBJ databases">
        <title>Phylogenomic resolution of chytrid fungi.</title>
        <authorList>
            <person name="Stajich J.E."/>
            <person name="Amses K."/>
            <person name="Simmons R."/>
            <person name="Seto K."/>
            <person name="Myers J."/>
            <person name="Bonds A."/>
            <person name="Quandt C.A."/>
            <person name="Barry K."/>
            <person name="Liu P."/>
            <person name="Grigoriev I."/>
            <person name="Longcore J.E."/>
            <person name="James T.Y."/>
        </authorList>
    </citation>
    <scope>NUCLEOTIDE SEQUENCE</scope>
    <source>
        <strain evidence="7">JEL0379</strain>
    </source>
</reference>
<keyword evidence="5" id="KW-0206">Cytoskeleton</keyword>
<dbReference type="PANTHER" id="PTHR13072:SF0">
    <property type="entry name" value="DYNACTIN SUBUNIT 6"/>
    <property type="match status" value="1"/>
</dbReference>
<dbReference type="GO" id="GO:0007052">
    <property type="term" value="P:mitotic spindle organization"/>
    <property type="evidence" value="ECO:0007669"/>
    <property type="project" value="TreeGrafter"/>
</dbReference>
<dbReference type="PANTHER" id="PTHR13072">
    <property type="entry name" value="DYNACTIN 6"/>
    <property type="match status" value="1"/>
</dbReference>
<evidence type="ECO:0000256" key="5">
    <source>
        <dbReference type="ARBA" id="ARBA00023212"/>
    </source>
</evidence>
<evidence type="ECO:0000256" key="3">
    <source>
        <dbReference type="ARBA" id="ARBA00016573"/>
    </source>
</evidence>
<dbReference type="EMBL" id="JADGJQ010000012">
    <property type="protein sequence ID" value="KAJ3181430.1"/>
    <property type="molecule type" value="Genomic_DNA"/>
</dbReference>
<comment type="similarity">
    <text evidence="2">Belongs to the dynactin subunits 5/6 family. Dynactin subunit 6 subfamily.</text>
</comment>
<evidence type="ECO:0000313" key="8">
    <source>
        <dbReference type="Proteomes" id="UP001212152"/>
    </source>
</evidence>
<comment type="subcellular location">
    <subcellularLocation>
        <location evidence="1">Cytoplasm</location>
        <location evidence="1">Cytoskeleton</location>
    </subcellularLocation>
</comment>
<organism evidence="7 8">
    <name type="scientific">Geranomyces variabilis</name>
    <dbReference type="NCBI Taxonomy" id="109894"/>
    <lineage>
        <taxon>Eukaryota</taxon>
        <taxon>Fungi</taxon>
        <taxon>Fungi incertae sedis</taxon>
        <taxon>Chytridiomycota</taxon>
        <taxon>Chytridiomycota incertae sedis</taxon>
        <taxon>Chytridiomycetes</taxon>
        <taxon>Spizellomycetales</taxon>
        <taxon>Powellomycetaceae</taxon>
        <taxon>Geranomyces</taxon>
    </lineage>
</organism>
<dbReference type="SUPFAM" id="SSF51161">
    <property type="entry name" value="Trimeric LpxA-like enzymes"/>
    <property type="match status" value="1"/>
</dbReference>
<evidence type="ECO:0000256" key="2">
    <source>
        <dbReference type="ARBA" id="ARBA00007719"/>
    </source>
</evidence>
<protein>
    <recommendedName>
        <fullName evidence="3">Dynactin subunit 6</fullName>
    </recommendedName>
</protein>
<evidence type="ECO:0000256" key="1">
    <source>
        <dbReference type="ARBA" id="ARBA00004245"/>
    </source>
</evidence>
<dbReference type="AlphaFoldDB" id="A0AAD5TMU6"/>
<gene>
    <name evidence="7" type="ORF">HDU87_001037</name>
</gene>
<comment type="function">
    <text evidence="6">Part of the dynactin complex that activates the molecular motor dynein for ultra-processive transport along microtubules.</text>
</comment>
<dbReference type="GO" id="GO:0005869">
    <property type="term" value="C:dynactin complex"/>
    <property type="evidence" value="ECO:0007669"/>
    <property type="project" value="InterPro"/>
</dbReference>
<dbReference type="InterPro" id="IPR027777">
    <property type="entry name" value="DCTN6"/>
</dbReference>
<evidence type="ECO:0000256" key="4">
    <source>
        <dbReference type="ARBA" id="ARBA00022490"/>
    </source>
</evidence>
<accession>A0AAD5TMU6</accession>
<proteinExistence type="inferred from homology"/>
<keyword evidence="8" id="KW-1185">Reference proteome</keyword>
<keyword evidence="4" id="KW-0963">Cytoplasm</keyword>
<dbReference type="InterPro" id="IPR011004">
    <property type="entry name" value="Trimer_LpxA-like_sf"/>
</dbReference>
<comment type="caution">
    <text evidence="7">The sequence shown here is derived from an EMBL/GenBank/DDBJ whole genome shotgun (WGS) entry which is preliminary data.</text>
</comment>
<evidence type="ECO:0000313" key="7">
    <source>
        <dbReference type="EMBL" id="KAJ3181430.1"/>
    </source>
</evidence>
<sequence>MAATLPSVICDDSIIEGDIIVGSANVVSPKCSITVAKPGSRIVIGDGNVFEENVKIVHSGDGEMKIGDNNIFQVGCVFEGLSIGSGSTIEAGANVLGTARIGSNCVLGAKCTTSTALPDNTVVFGTAHIRRVQTRSNRLQANLHARHLEYLREVLPKYHHMRSD</sequence>